<evidence type="ECO:0000256" key="1">
    <source>
        <dbReference type="ARBA" id="ARBA00023122"/>
    </source>
</evidence>
<evidence type="ECO:0000313" key="5">
    <source>
        <dbReference type="Proteomes" id="UP000243459"/>
    </source>
</evidence>
<evidence type="ECO:0000259" key="3">
    <source>
        <dbReference type="PROSITE" id="PS51371"/>
    </source>
</evidence>
<dbReference type="EMBL" id="CM007384">
    <property type="protein sequence ID" value="ONK70953.1"/>
    <property type="molecule type" value="Genomic_DNA"/>
</dbReference>
<evidence type="ECO:0000256" key="2">
    <source>
        <dbReference type="PROSITE-ProRule" id="PRU00703"/>
    </source>
</evidence>
<name>A0A5P1EZP1_ASPOF</name>
<dbReference type="Gramene" id="ONK70953">
    <property type="protein sequence ID" value="ONK70953"/>
    <property type="gene ID" value="A4U43_C04F3210"/>
</dbReference>
<gene>
    <name evidence="4" type="ORF">A4U43_C04F3210</name>
</gene>
<dbReference type="PROSITE" id="PS51371">
    <property type="entry name" value="CBS"/>
    <property type="match status" value="1"/>
</dbReference>
<organism evidence="4 5">
    <name type="scientific">Asparagus officinalis</name>
    <name type="common">Garden asparagus</name>
    <dbReference type="NCBI Taxonomy" id="4686"/>
    <lineage>
        <taxon>Eukaryota</taxon>
        <taxon>Viridiplantae</taxon>
        <taxon>Streptophyta</taxon>
        <taxon>Embryophyta</taxon>
        <taxon>Tracheophyta</taxon>
        <taxon>Spermatophyta</taxon>
        <taxon>Magnoliopsida</taxon>
        <taxon>Liliopsida</taxon>
        <taxon>Asparagales</taxon>
        <taxon>Asparagaceae</taxon>
        <taxon>Asparagoideae</taxon>
        <taxon>Asparagus</taxon>
    </lineage>
</organism>
<dbReference type="InterPro" id="IPR051257">
    <property type="entry name" value="Diverse_CBS-Domain"/>
</dbReference>
<dbReference type="InterPro" id="IPR046342">
    <property type="entry name" value="CBS_dom_sf"/>
</dbReference>
<dbReference type="Gene3D" id="3.10.580.10">
    <property type="entry name" value="CBS-domain"/>
    <property type="match status" value="1"/>
</dbReference>
<dbReference type="InterPro" id="IPR000644">
    <property type="entry name" value="CBS_dom"/>
</dbReference>
<dbReference type="PANTHER" id="PTHR43080">
    <property type="entry name" value="CBS DOMAIN-CONTAINING PROTEIN CBSX3, MITOCHONDRIAL"/>
    <property type="match status" value="1"/>
</dbReference>
<keyword evidence="5" id="KW-1185">Reference proteome</keyword>
<dbReference type="AlphaFoldDB" id="A0A5P1EZP1"/>
<sequence length="87" mass="9821">MSTPAVTLTPDKTVLGKLHRYLMFPQVLGMHDEMGTYLGYHLILIAEAAALMLKKKIHRIPVLNKDQRVVGMVTRTDIFQALETAEE</sequence>
<accession>A0A5P1EZP1</accession>
<dbReference type="Pfam" id="PF00571">
    <property type="entry name" value="CBS"/>
    <property type="match status" value="1"/>
</dbReference>
<reference evidence="5" key="1">
    <citation type="journal article" date="2017" name="Nat. Commun.">
        <title>The asparagus genome sheds light on the origin and evolution of a young Y chromosome.</title>
        <authorList>
            <person name="Harkess A."/>
            <person name="Zhou J."/>
            <person name="Xu C."/>
            <person name="Bowers J.E."/>
            <person name="Van der Hulst R."/>
            <person name="Ayyampalayam S."/>
            <person name="Mercati F."/>
            <person name="Riccardi P."/>
            <person name="McKain M.R."/>
            <person name="Kakrana A."/>
            <person name="Tang H."/>
            <person name="Ray J."/>
            <person name="Groenendijk J."/>
            <person name="Arikit S."/>
            <person name="Mathioni S.M."/>
            <person name="Nakano M."/>
            <person name="Shan H."/>
            <person name="Telgmann-Rauber A."/>
            <person name="Kanno A."/>
            <person name="Yue Z."/>
            <person name="Chen H."/>
            <person name="Li W."/>
            <person name="Chen Y."/>
            <person name="Xu X."/>
            <person name="Zhang Y."/>
            <person name="Luo S."/>
            <person name="Chen H."/>
            <person name="Gao J."/>
            <person name="Mao Z."/>
            <person name="Pires J.C."/>
            <person name="Luo M."/>
            <person name="Kudrna D."/>
            <person name="Wing R.A."/>
            <person name="Meyers B.C."/>
            <person name="Yi K."/>
            <person name="Kong H."/>
            <person name="Lavrijsen P."/>
            <person name="Sunseri F."/>
            <person name="Falavigna A."/>
            <person name="Ye Y."/>
            <person name="Leebens-Mack J.H."/>
            <person name="Chen G."/>
        </authorList>
    </citation>
    <scope>NUCLEOTIDE SEQUENCE [LARGE SCALE GENOMIC DNA]</scope>
    <source>
        <strain evidence="5">cv. DH0086</strain>
    </source>
</reference>
<feature type="domain" description="CBS" evidence="3">
    <location>
        <begin position="23"/>
        <end position="87"/>
    </location>
</feature>
<dbReference type="SUPFAM" id="SSF54631">
    <property type="entry name" value="CBS-domain pair"/>
    <property type="match status" value="1"/>
</dbReference>
<evidence type="ECO:0000313" key="4">
    <source>
        <dbReference type="EMBL" id="ONK70953.1"/>
    </source>
</evidence>
<dbReference type="PANTHER" id="PTHR43080:SF28">
    <property type="entry name" value="OS04G0136700 PROTEIN"/>
    <property type="match status" value="1"/>
</dbReference>
<dbReference type="Proteomes" id="UP000243459">
    <property type="component" value="Chromosome 4"/>
</dbReference>
<keyword evidence="1 2" id="KW-0129">CBS domain</keyword>
<proteinExistence type="predicted"/>
<dbReference type="SMART" id="SM00116">
    <property type="entry name" value="CBS"/>
    <property type="match status" value="1"/>
</dbReference>
<protein>
    <recommendedName>
        <fullName evidence="3">CBS domain-containing protein</fullName>
    </recommendedName>
</protein>